<evidence type="ECO:0000313" key="2">
    <source>
        <dbReference type="Proteomes" id="UP000319576"/>
    </source>
</evidence>
<dbReference type="InterPro" id="IPR017504">
    <property type="entry name" value="CHP03067_Planctomycetes"/>
</dbReference>
<organism evidence="1 2">
    <name type="scientific">Urbifossiella limnaea</name>
    <dbReference type="NCBI Taxonomy" id="2528023"/>
    <lineage>
        <taxon>Bacteria</taxon>
        <taxon>Pseudomonadati</taxon>
        <taxon>Planctomycetota</taxon>
        <taxon>Planctomycetia</taxon>
        <taxon>Gemmatales</taxon>
        <taxon>Gemmataceae</taxon>
        <taxon>Urbifossiella</taxon>
    </lineage>
</organism>
<evidence type="ECO:0000313" key="1">
    <source>
        <dbReference type="EMBL" id="QDU18769.1"/>
    </source>
</evidence>
<proteinExistence type="predicted"/>
<dbReference type="RefSeq" id="WP_145234274.1">
    <property type="nucleotide sequence ID" value="NZ_CP036273.1"/>
</dbReference>
<dbReference type="OrthoDB" id="292826at2"/>
<reference evidence="1 2" key="1">
    <citation type="submission" date="2019-02" db="EMBL/GenBank/DDBJ databases">
        <title>Deep-cultivation of Planctomycetes and their phenomic and genomic characterization uncovers novel biology.</title>
        <authorList>
            <person name="Wiegand S."/>
            <person name="Jogler M."/>
            <person name="Boedeker C."/>
            <person name="Pinto D."/>
            <person name="Vollmers J."/>
            <person name="Rivas-Marin E."/>
            <person name="Kohn T."/>
            <person name="Peeters S.H."/>
            <person name="Heuer A."/>
            <person name="Rast P."/>
            <person name="Oberbeckmann S."/>
            <person name="Bunk B."/>
            <person name="Jeske O."/>
            <person name="Meyerdierks A."/>
            <person name="Storesund J.E."/>
            <person name="Kallscheuer N."/>
            <person name="Luecker S."/>
            <person name="Lage O.M."/>
            <person name="Pohl T."/>
            <person name="Merkel B.J."/>
            <person name="Hornburger P."/>
            <person name="Mueller R.-W."/>
            <person name="Bruemmer F."/>
            <person name="Labrenz M."/>
            <person name="Spormann A.M."/>
            <person name="Op den Camp H."/>
            <person name="Overmann J."/>
            <person name="Amann R."/>
            <person name="Jetten M.S.M."/>
            <person name="Mascher T."/>
            <person name="Medema M.H."/>
            <person name="Devos D.P."/>
            <person name="Kaster A.-K."/>
            <person name="Ovreas L."/>
            <person name="Rohde M."/>
            <person name="Galperin M.Y."/>
            <person name="Jogler C."/>
        </authorList>
    </citation>
    <scope>NUCLEOTIDE SEQUENCE [LARGE SCALE GENOMIC DNA]</scope>
    <source>
        <strain evidence="1 2">ETA_A1</strain>
    </source>
</reference>
<dbReference type="Proteomes" id="UP000319576">
    <property type="component" value="Chromosome"/>
</dbReference>
<sequence length="274" mass="29111">MLRSALAVGSLLLAGAVPGHSRQPAAPDNLDGTWELVSVIEGGKLMSVDTVKQTTIKDGRVTFSGNVMQFTRPNGAARVVAFVTDPKASPRTIDLAGATAVGGKGIYQRDGDNLLICVPGADTDPRPTTFASPTGRGDVLMTFRKAAAPAVLGPPQPAPPAPAKTTDADIRAALVGTWGHQSDDRIVRLTLNSDGSFATLLTWKKGFKKLFDSEERTSGTWQVRDGVVVMTTTAAPERAQVGQVMSYRVVSVAAGEVIYVNNQTGERRIEWKLR</sequence>
<name>A0A517XMN6_9BACT</name>
<evidence type="ECO:0008006" key="3">
    <source>
        <dbReference type="Google" id="ProtNLM"/>
    </source>
</evidence>
<keyword evidence="2" id="KW-1185">Reference proteome</keyword>
<protein>
    <recommendedName>
        <fullName evidence="3">TIGR03067 domain-containing protein</fullName>
    </recommendedName>
</protein>
<gene>
    <name evidence="1" type="ORF">ETAA1_06650</name>
</gene>
<dbReference type="EMBL" id="CP036273">
    <property type="protein sequence ID" value="QDU18769.1"/>
    <property type="molecule type" value="Genomic_DNA"/>
</dbReference>
<dbReference type="AlphaFoldDB" id="A0A517XMN6"/>
<dbReference type="NCBIfam" id="TIGR03067">
    <property type="entry name" value="Planc_TIGR03067"/>
    <property type="match status" value="1"/>
</dbReference>
<accession>A0A517XMN6</accession>
<dbReference type="KEGG" id="uli:ETAA1_06650"/>